<organism evidence="2 3">
    <name type="scientific">Cymbomonas tetramitiformis</name>
    <dbReference type="NCBI Taxonomy" id="36881"/>
    <lineage>
        <taxon>Eukaryota</taxon>
        <taxon>Viridiplantae</taxon>
        <taxon>Chlorophyta</taxon>
        <taxon>Pyramimonadophyceae</taxon>
        <taxon>Pyramimonadales</taxon>
        <taxon>Pyramimonadaceae</taxon>
        <taxon>Cymbomonas</taxon>
    </lineage>
</organism>
<dbReference type="EMBL" id="LGRX02007356">
    <property type="protein sequence ID" value="KAK3275205.1"/>
    <property type="molecule type" value="Genomic_DNA"/>
</dbReference>
<dbReference type="Proteomes" id="UP001190700">
    <property type="component" value="Unassembled WGS sequence"/>
</dbReference>
<feature type="non-terminal residue" evidence="2">
    <location>
        <position position="1"/>
    </location>
</feature>
<dbReference type="AlphaFoldDB" id="A0AAE0GC25"/>
<dbReference type="InterPro" id="IPR011989">
    <property type="entry name" value="ARM-like"/>
</dbReference>
<protein>
    <recommendedName>
        <fullName evidence="1">AP-5 complex subunit zeta-1 C-terminal TPR domain-containing protein</fullName>
    </recommendedName>
</protein>
<gene>
    <name evidence="2" type="ORF">CYMTET_16657</name>
</gene>
<evidence type="ECO:0000313" key="3">
    <source>
        <dbReference type="Proteomes" id="UP001190700"/>
    </source>
</evidence>
<dbReference type="Pfam" id="PF25154">
    <property type="entry name" value="TPR_AP5Z1_C"/>
    <property type="match status" value="1"/>
</dbReference>
<dbReference type="PANTHER" id="PTHR47885">
    <property type="entry name" value="AP-5 COMPLEX SUBUNIT ZETA-1"/>
    <property type="match status" value="1"/>
</dbReference>
<evidence type="ECO:0000259" key="1">
    <source>
        <dbReference type="Pfam" id="PF25154"/>
    </source>
</evidence>
<reference evidence="2 3" key="1">
    <citation type="journal article" date="2015" name="Genome Biol. Evol.">
        <title>Comparative Genomics of a Bacterivorous Green Alga Reveals Evolutionary Causalities and Consequences of Phago-Mixotrophic Mode of Nutrition.</title>
        <authorList>
            <person name="Burns J.A."/>
            <person name="Paasch A."/>
            <person name="Narechania A."/>
            <person name="Kim E."/>
        </authorList>
    </citation>
    <scope>NUCLEOTIDE SEQUENCE [LARGE SCALE GENOMIC DNA]</scope>
    <source>
        <strain evidence="2 3">PLY_AMNH</strain>
    </source>
</reference>
<dbReference type="InterPro" id="IPR056856">
    <property type="entry name" value="TPR_AP5Z1_C"/>
</dbReference>
<feature type="domain" description="AP-5 complex subunit zeta-1 C-terminal TPR" evidence="1">
    <location>
        <begin position="179"/>
        <end position="246"/>
    </location>
</feature>
<sequence length="274" mass="29711">LFCAMLPAVLRRMMSFFPDAGFAARVQPLCLEILVAAFRRVPSFIDVLRKPLGEAISGALSSVTQMELAVHLCWAIGEYGGIGGQQEAPAESMMRSAEQRRRTTVTAISSSALQAEDSTLQLFEMLELALYERLHGTAAQAANPNSTELTTASHAEGRPMPRLHTQVFAGHGGAAARVDREARLLCVLLTAMAKLAARRGELGPRACVCMAKVSAVESKVDARVHARARECRKLLQEPSLAASLLGRPISLWDRQEDLQDPLGDALPFLQPEDP</sequence>
<keyword evidence="3" id="KW-1185">Reference proteome</keyword>
<proteinExistence type="predicted"/>
<dbReference type="Gene3D" id="1.25.10.10">
    <property type="entry name" value="Leucine-rich Repeat Variant"/>
    <property type="match status" value="1"/>
</dbReference>
<name>A0AAE0GC25_9CHLO</name>
<dbReference type="PANTHER" id="PTHR47885:SF1">
    <property type="entry name" value="AP-5 COMPLEX SUBUNIT ZETA-1"/>
    <property type="match status" value="1"/>
</dbReference>
<accession>A0AAE0GC25</accession>
<evidence type="ECO:0000313" key="2">
    <source>
        <dbReference type="EMBL" id="KAK3275205.1"/>
    </source>
</evidence>
<comment type="caution">
    <text evidence="2">The sequence shown here is derived from an EMBL/GenBank/DDBJ whole genome shotgun (WGS) entry which is preliminary data.</text>
</comment>